<comment type="caution">
    <text evidence="2">The sequence shown here is derived from an EMBL/GenBank/DDBJ whole genome shotgun (WGS) entry which is preliminary data.</text>
</comment>
<dbReference type="Proteomes" id="UP000249056">
    <property type="component" value="Unassembled WGS sequence"/>
</dbReference>
<proteinExistence type="predicted"/>
<protein>
    <submittedName>
        <fullName evidence="2">Uncharacterized protein</fullName>
    </submittedName>
</protein>
<keyword evidence="3" id="KW-1185">Reference proteome</keyword>
<sequence length="93" mass="9822">MVRFNSPKLVENKPSIKNLSSFKGNAGGNSNKRASSGNRVGRGGGVVLEKERNQSTNLEILLLEAEAGVVEKPTAAVDLLVAGELHVVVIDLL</sequence>
<name>A0A395IWF1_9HELO</name>
<evidence type="ECO:0000313" key="2">
    <source>
        <dbReference type="EMBL" id="RAL64038.1"/>
    </source>
</evidence>
<feature type="compositionally biased region" description="Polar residues" evidence="1">
    <location>
        <begin position="15"/>
        <end position="36"/>
    </location>
</feature>
<dbReference type="EMBL" id="QKRW01000016">
    <property type="protein sequence ID" value="RAL64038.1"/>
    <property type="molecule type" value="Genomic_DNA"/>
</dbReference>
<dbReference type="AlphaFoldDB" id="A0A395IWF1"/>
<accession>A0A395IWF1</accession>
<organism evidence="2 3">
    <name type="scientific">Monilinia fructigena</name>
    <dbReference type="NCBI Taxonomy" id="38457"/>
    <lineage>
        <taxon>Eukaryota</taxon>
        <taxon>Fungi</taxon>
        <taxon>Dikarya</taxon>
        <taxon>Ascomycota</taxon>
        <taxon>Pezizomycotina</taxon>
        <taxon>Leotiomycetes</taxon>
        <taxon>Helotiales</taxon>
        <taxon>Sclerotiniaceae</taxon>
        <taxon>Monilinia</taxon>
    </lineage>
</organism>
<gene>
    <name evidence="2" type="ORF">DID88_003226</name>
</gene>
<evidence type="ECO:0000313" key="3">
    <source>
        <dbReference type="Proteomes" id="UP000249056"/>
    </source>
</evidence>
<feature type="region of interest" description="Disordered" evidence="1">
    <location>
        <begin position="15"/>
        <end position="48"/>
    </location>
</feature>
<reference evidence="2 3" key="1">
    <citation type="submission" date="2018-06" db="EMBL/GenBank/DDBJ databases">
        <title>Genome Sequence of the Brown Rot Fungal Pathogen Monilinia fructigena.</title>
        <authorList>
            <person name="Landi L."/>
            <person name="De Miccolis Angelini R.M."/>
            <person name="Pollastro S."/>
            <person name="Abate D."/>
            <person name="Faretra F."/>
            <person name="Romanazzi G."/>
        </authorList>
    </citation>
    <scope>NUCLEOTIDE SEQUENCE [LARGE SCALE GENOMIC DNA]</scope>
    <source>
        <strain evidence="2 3">Mfrg269</strain>
    </source>
</reference>
<evidence type="ECO:0000256" key="1">
    <source>
        <dbReference type="SAM" id="MobiDB-lite"/>
    </source>
</evidence>